<protein>
    <submittedName>
        <fullName evidence="2">Uncharacterized protein</fullName>
    </submittedName>
</protein>
<organism evidence="2 3">
    <name type="scientific">Chrysochromulina tobinii</name>
    <dbReference type="NCBI Taxonomy" id="1460289"/>
    <lineage>
        <taxon>Eukaryota</taxon>
        <taxon>Haptista</taxon>
        <taxon>Haptophyta</taxon>
        <taxon>Prymnesiophyceae</taxon>
        <taxon>Prymnesiales</taxon>
        <taxon>Chrysochromulinaceae</taxon>
        <taxon>Chrysochromulina</taxon>
    </lineage>
</organism>
<sequence length="119" mass="12788">MGVAGSMTYAQLMAAGMAENQAGHPAAARILFLQCYELSGQPYAALSAANMSLKLGRAQEAHDEYEVLMRSFESGAVTGVSESELKLLTHVEMKLAKAQQAQLAAKPHTSEYATDRDRP</sequence>
<evidence type="ECO:0000256" key="1">
    <source>
        <dbReference type="SAM" id="MobiDB-lite"/>
    </source>
</evidence>
<dbReference type="EMBL" id="JWZX01001225">
    <property type="protein sequence ID" value="KOO34427.1"/>
    <property type="molecule type" value="Genomic_DNA"/>
</dbReference>
<gene>
    <name evidence="2" type="ORF">Ctob_012812</name>
</gene>
<evidence type="ECO:0000313" key="2">
    <source>
        <dbReference type="EMBL" id="KOO34427.1"/>
    </source>
</evidence>
<reference evidence="3" key="1">
    <citation type="journal article" date="2015" name="PLoS Genet.">
        <title>Genome Sequence and Transcriptome Analyses of Chrysochromulina tobin: Metabolic Tools for Enhanced Algal Fitness in the Prominent Order Prymnesiales (Haptophyceae).</title>
        <authorList>
            <person name="Hovde B.T."/>
            <person name="Deodato C.R."/>
            <person name="Hunsperger H.M."/>
            <person name="Ryken S.A."/>
            <person name="Yost W."/>
            <person name="Jha R.K."/>
            <person name="Patterson J."/>
            <person name="Monnat R.J. Jr."/>
            <person name="Barlow S.B."/>
            <person name="Starkenburg S.R."/>
            <person name="Cattolico R.A."/>
        </authorList>
    </citation>
    <scope>NUCLEOTIDE SEQUENCE</scope>
    <source>
        <strain evidence="3">CCMP291</strain>
    </source>
</reference>
<dbReference type="Proteomes" id="UP000037460">
    <property type="component" value="Unassembled WGS sequence"/>
</dbReference>
<feature type="region of interest" description="Disordered" evidence="1">
    <location>
        <begin position="100"/>
        <end position="119"/>
    </location>
</feature>
<dbReference type="AlphaFoldDB" id="A0A0M0K757"/>
<evidence type="ECO:0000313" key="3">
    <source>
        <dbReference type="Proteomes" id="UP000037460"/>
    </source>
</evidence>
<proteinExistence type="predicted"/>
<comment type="caution">
    <text evidence="2">The sequence shown here is derived from an EMBL/GenBank/DDBJ whole genome shotgun (WGS) entry which is preliminary data.</text>
</comment>
<keyword evidence="3" id="KW-1185">Reference proteome</keyword>
<accession>A0A0M0K757</accession>
<name>A0A0M0K757_9EUKA</name>